<dbReference type="AlphaFoldDB" id="A0A0F9C1K7"/>
<name>A0A0F9C1K7_9ZZZZ</name>
<feature type="non-terminal residue" evidence="2">
    <location>
        <position position="446"/>
    </location>
</feature>
<feature type="region of interest" description="Disordered" evidence="1">
    <location>
        <begin position="148"/>
        <end position="234"/>
    </location>
</feature>
<proteinExistence type="predicted"/>
<protein>
    <submittedName>
        <fullName evidence="2">Uncharacterized protein</fullName>
    </submittedName>
</protein>
<gene>
    <name evidence="2" type="ORF">LCGC14_2663100</name>
</gene>
<organism evidence="2">
    <name type="scientific">marine sediment metagenome</name>
    <dbReference type="NCBI Taxonomy" id="412755"/>
    <lineage>
        <taxon>unclassified sequences</taxon>
        <taxon>metagenomes</taxon>
        <taxon>ecological metagenomes</taxon>
    </lineage>
</organism>
<comment type="caution">
    <text evidence="2">The sequence shown here is derived from an EMBL/GenBank/DDBJ whole genome shotgun (WGS) entry which is preliminary data.</text>
</comment>
<evidence type="ECO:0000256" key="1">
    <source>
        <dbReference type="SAM" id="MobiDB-lite"/>
    </source>
</evidence>
<sequence>GEHYLRNKQLPEDQRVWTEDMQSFSRVRLNLKKAWSKIQKSAVLTLKGKELYNSLLDNPDIIIHSRYGDSETLGTALDWIDQNPDAKNIDDIAQRWEAYAEYQSLLIGRDVSDEEREFFNKVRPVLQALVDDGYITFSPEIQADSKLNMKKAWDNPPRDDATYPGSNVSGPVPYSAPKSPGSKPRRDQRTTEDYHTPSELERDQIPGDTPPEQGTGGQSHSGEPGKVDNIYPEPSNWLRPLKGLPFTEEHLFHDFNEDFESEYHIRQRGLNMRRVKVGLNMKKAQQMPKWTDPKFLGSALYSRIKEVLKTYSKQIREDPNLADRFVTETIPELITRDKDLYISAGVTLPIMLEAIKEAASLLMVQDKIALDTLHAEQAATQFYPEGPRQQTSEMATMEMGEARLLEELTVDQIWDIARNPGTENTPEGQAARGLIEKGIVAGKLNM</sequence>
<reference evidence="2" key="1">
    <citation type="journal article" date="2015" name="Nature">
        <title>Complex archaea that bridge the gap between prokaryotes and eukaryotes.</title>
        <authorList>
            <person name="Spang A."/>
            <person name="Saw J.H."/>
            <person name="Jorgensen S.L."/>
            <person name="Zaremba-Niedzwiedzka K."/>
            <person name="Martijn J."/>
            <person name="Lind A.E."/>
            <person name="van Eijk R."/>
            <person name="Schleper C."/>
            <person name="Guy L."/>
            <person name="Ettema T.J."/>
        </authorList>
    </citation>
    <scope>NUCLEOTIDE SEQUENCE</scope>
</reference>
<feature type="compositionally biased region" description="Basic and acidic residues" evidence="1">
    <location>
        <begin position="184"/>
        <end position="205"/>
    </location>
</feature>
<dbReference type="EMBL" id="LAZR01046503">
    <property type="protein sequence ID" value="KKK96404.1"/>
    <property type="molecule type" value="Genomic_DNA"/>
</dbReference>
<feature type="compositionally biased region" description="Basic and acidic residues" evidence="1">
    <location>
        <begin position="151"/>
        <end position="161"/>
    </location>
</feature>
<feature type="non-terminal residue" evidence="2">
    <location>
        <position position="1"/>
    </location>
</feature>
<accession>A0A0F9C1K7</accession>
<evidence type="ECO:0000313" key="2">
    <source>
        <dbReference type="EMBL" id="KKK96404.1"/>
    </source>
</evidence>